<keyword evidence="3" id="KW-0171">Cobalt transport</keyword>
<accession>A0A084U867</accession>
<evidence type="ECO:0000256" key="3">
    <source>
        <dbReference type="ARBA" id="ARBA00022426"/>
    </source>
</evidence>
<evidence type="ECO:0000256" key="5">
    <source>
        <dbReference type="ARBA" id="ARBA00022475"/>
    </source>
</evidence>
<gene>
    <name evidence="15" type="ORF">EL18_00168</name>
</gene>
<keyword evidence="12" id="KW-0170">Cobalt</keyword>
<evidence type="ECO:0000256" key="4">
    <source>
        <dbReference type="ARBA" id="ARBA00022448"/>
    </source>
</evidence>
<dbReference type="PANTHER" id="PTHR40659:SF1">
    <property type="entry name" value="NICKEL_COBALT EFFLUX SYSTEM RCNA"/>
    <property type="match status" value="1"/>
</dbReference>
<dbReference type="GO" id="GO:0015099">
    <property type="term" value="F:nickel cation transmembrane transporter activity"/>
    <property type="evidence" value="ECO:0007669"/>
    <property type="project" value="UniProtKB-UniRule"/>
</dbReference>
<dbReference type="GO" id="GO:0046583">
    <property type="term" value="F:monoatomic cation efflux transmembrane transporter activity"/>
    <property type="evidence" value="ECO:0007669"/>
    <property type="project" value="TreeGrafter"/>
</dbReference>
<feature type="transmembrane region" description="Helical" evidence="13">
    <location>
        <begin position="247"/>
        <end position="268"/>
    </location>
</feature>
<feature type="compositionally biased region" description="Basic residues" evidence="14">
    <location>
        <begin position="193"/>
        <end position="211"/>
    </location>
</feature>
<evidence type="ECO:0000256" key="14">
    <source>
        <dbReference type="SAM" id="MobiDB-lite"/>
    </source>
</evidence>
<feature type="transmembrane region" description="Helical" evidence="13">
    <location>
        <begin position="320"/>
        <end position="342"/>
    </location>
</feature>
<comment type="subcellular location">
    <subcellularLocation>
        <location evidence="2 13">Cell membrane</location>
        <topology evidence="2 13">Multi-pass membrane protein</topology>
    </subcellularLocation>
</comment>
<dbReference type="GO" id="GO:0005886">
    <property type="term" value="C:plasma membrane"/>
    <property type="evidence" value="ECO:0007669"/>
    <property type="project" value="UniProtKB-SubCell"/>
</dbReference>
<organism evidence="15 16">
    <name type="scientific">Nitratireductor basaltis</name>
    <dbReference type="NCBI Taxonomy" id="472175"/>
    <lineage>
        <taxon>Bacteria</taxon>
        <taxon>Pseudomonadati</taxon>
        <taxon>Pseudomonadota</taxon>
        <taxon>Alphaproteobacteria</taxon>
        <taxon>Hyphomicrobiales</taxon>
        <taxon>Phyllobacteriaceae</taxon>
        <taxon>Nitratireductor</taxon>
    </lineage>
</organism>
<dbReference type="GO" id="GO:0006824">
    <property type="term" value="P:cobalt ion transport"/>
    <property type="evidence" value="ECO:0007669"/>
    <property type="project" value="UniProtKB-KW"/>
</dbReference>
<evidence type="ECO:0000256" key="6">
    <source>
        <dbReference type="ARBA" id="ARBA00022596"/>
    </source>
</evidence>
<feature type="region of interest" description="Disordered" evidence="14">
    <location>
        <begin position="189"/>
        <end position="214"/>
    </location>
</feature>
<keyword evidence="7 13" id="KW-0812">Transmembrane</keyword>
<keyword evidence="9" id="KW-0406">Ion transport</keyword>
<dbReference type="RefSeq" id="WP_036483594.1">
    <property type="nucleotide sequence ID" value="NZ_JMQM01000001.1"/>
</dbReference>
<keyword evidence="4 13" id="KW-0813">Transport</keyword>
<dbReference type="Proteomes" id="UP000053675">
    <property type="component" value="Unassembled WGS sequence"/>
</dbReference>
<keyword evidence="11 13" id="KW-0472">Membrane</keyword>
<keyword evidence="6" id="KW-0533">Nickel</keyword>
<dbReference type="InterPro" id="IPR011541">
    <property type="entry name" value="Ni/Co_transpt_high_affinity"/>
</dbReference>
<protein>
    <recommendedName>
        <fullName evidence="13">Nickel/cobalt efflux system</fullName>
    </recommendedName>
</protein>
<keyword evidence="10" id="KW-0921">Nickel transport</keyword>
<evidence type="ECO:0000256" key="8">
    <source>
        <dbReference type="ARBA" id="ARBA00022989"/>
    </source>
</evidence>
<dbReference type="AlphaFoldDB" id="A0A084U867"/>
<dbReference type="GO" id="GO:0010045">
    <property type="term" value="P:response to nickel cation"/>
    <property type="evidence" value="ECO:0007669"/>
    <property type="project" value="TreeGrafter"/>
</dbReference>
<comment type="similarity">
    <text evidence="13">Belongs to the NiCoT transporter (TC 2.A.52) family.</text>
</comment>
<keyword evidence="5" id="KW-1003">Cell membrane</keyword>
<dbReference type="PATRIC" id="fig|472175.3.peg.173"/>
<evidence type="ECO:0000313" key="15">
    <source>
        <dbReference type="EMBL" id="KFB09153.1"/>
    </source>
</evidence>
<evidence type="ECO:0000256" key="9">
    <source>
        <dbReference type="ARBA" id="ARBA00023065"/>
    </source>
</evidence>
<feature type="transmembrane region" description="Helical" evidence="13">
    <location>
        <begin position="274"/>
        <end position="299"/>
    </location>
</feature>
<dbReference type="PANTHER" id="PTHR40659">
    <property type="entry name" value="NICKEL/COBALT EFFLUX SYSTEM RCNA"/>
    <property type="match status" value="1"/>
</dbReference>
<dbReference type="Pfam" id="PF03824">
    <property type="entry name" value="NicO"/>
    <property type="match status" value="1"/>
</dbReference>
<evidence type="ECO:0000256" key="12">
    <source>
        <dbReference type="ARBA" id="ARBA00023285"/>
    </source>
</evidence>
<sequence length="343" mass="36085">MKQLTWVALGLGTVGALLLVDPAFAQSSLGIGAAEPSISPTGPFAGLLQWVNTQQQEFYRALTGALKEMREDGSKLWFLIGLSFAYGVFHAAGPGHGKAVISSYMLANEVALRRGVMLSFASAMLQAVVAIAVMGLVFLVLRGTTVSMTDATRWLETASFALIAAFGAWLLYRKLSALLPKPRMHSLSAAETHHHHHGKTCSHAHHHPHEHRHADEELACPSCGHSHAPSPDVLTGEKLDWRTAGSAIAAVGMRPCSGALIVLTFSFLNALWLGGIVSVFAMAIGTAITVSVLATLAVTAKNVALRIAGDGRTGGYIHHAIEIGGAFLVLVLGLVLLAASLAA</sequence>
<dbReference type="EMBL" id="JMQM01000001">
    <property type="protein sequence ID" value="KFB09153.1"/>
    <property type="molecule type" value="Genomic_DNA"/>
</dbReference>
<keyword evidence="8 13" id="KW-1133">Transmembrane helix</keyword>
<comment type="caution">
    <text evidence="15">The sequence shown here is derived from an EMBL/GenBank/DDBJ whole genome shotgun (WGS) entry which is preliminary data.</text>
</comment>
<keyword evidence="16" id="KW-1185">Reference proteome</keyword>
<proteinExistence type="inferred from homology"/>
<evidence type="ECO:0000256" key="2">
    <source>
        <dbReference type="ARBA" id="ARBA00004651"/>
    </source>
</evidence>
<reference evidence="15 16" key="1">
    <citation type="submission" date="2014-05" db="EMBL/GenBank/DDBJ databases">
        <title>Draft Genome Sequence of Nitratireductor basaltis Strain UMTGB225, A Marine Bacterium Isolated from Green Barrel Tunicate.</title>
        <authorList>
            <person name="Gan H.Y."/>
        </authorList>
    </citation>
    <scope>NUCLEOTIDE SEQUENCE [LARGE SCALE GENOMIC DNA]</scope>
    <source>
        <strain evidence="15 16">UMTGB225</strain>
    </source>
</reference>
<feature type="transmembrane region" description="Helical" evidence="13">
    <location>
        <begin position="76"/>
        <end position="95"/>
    </location>
</feature>
<evidence type="ECO:0000256" key="1">
    <source>
        <dbReference type="ARBA" id="ARBA00002510"/>
    </source>
</evidence>
<dbReference type="InterPro" id="IPR051224">
    <property type="entry name" value="NiCoT_RcnA"/>
</dbReference>
<evidence type="ECO:0000256" key="7">
    <source>
        <dbReference type="ARBA" id="ARBA00022692"/>
    </source>
</evidence>
<evidence type="ECO:0000256" key="11">
    <source>
        <dbReference type="ARBA" id="ARBA00023136"/>
    </source>
</evidence>
<dbReference type="eggNOG" id="COG2215">
    <property type="taxonomic scope" value="Bacteria"/>
</dbReference>
<evidence type="ECO:0000256" key="13">
    <source>
        <dbReference type="RuleBase" id="RU362101"/>
    </source>
</evidence>
<name>A0A084U867_9HYPH</name>
<dbReference type="GO" id="GO:0032025">
    <property type="term" value="P:response to cobalt ion"/>
    <property type="evidence" value="ECO:0007669"/>
    <property type="project" value="TreeGrafter"/>
</dbReference>
<dbReference type="STRING" id="472175.EL18_00168"/>
<comment type="function">
    <text evidence="1">Efflux system for nickel and cobalt.</text>
</comment>
<evidence type="ECO:0000313" key="16">
    <source>
        <dbReference type="Proteomes" id="UP000053675"/>
    </source>
</evidence>
<evidence type="ECO:0000256" key="10">
    <source>
        <dbReference type="ARBA" id="ARBA00023112"/>
    </source>
</evidence>
<feature type="transmembrane region" description="Helical" evidence="13">
    <location>
        <begin position="153"/>
        <end position="172"/>
    </location>
</feature>
<feature type="transmembrane region" description="Helical" evidence="13">
    <location>
        <begin position="116"/>
        <end position="141"/>
    </location>
</feature>